<comment type="similarity">
    <text evidence="2">Belongs to the outer membrane factor (OMF) (TC 1.B.17) family.</text>
</comment>
<evidence type="ECO:0000256" key="7">
    <source>
        <dbReference type="ARBA" id="ARBA00022989"/>
    </source>
</evidence>
<comment type="subcellular location">
    <subcellularLocation>
        <location evidence="1">Cell membrane</location>
        <topology evidence="1">Multi-pass membrane protein</topology>
    </subcellularLocation>
</comment>
<evidence type="ECO:0000256" key="10">
    <source>
        <dbReference type="SAM" id="Phobius"/>
    </source>
</evidence>
<dbReference type="RefSeq" id="WP_090703614.1">
    <property type="nucleotide sequence ID" value="NZ_FOSP01000069.1"/>
</dbReference>
<dbReference type="SUPFAM" id="SSF56954">
    <property type="entry name" value="Outer membrane efflux proteins (OEP)"/>
    <property type="match status" value="1"/>
</dbReference>
<dbReference type="Gene3D" id="1.20.1640.10">
    <property type="entry name" value="Multidrug efflux transporter AcrB transmembrane domain"/>
    <property type="match status" value="2"/>
</dbReference>
<keyword evidence="12" id="KW-1185">Reference proteome</keyword>
<dbReference type="STRING" id="52441.SAMN05216302_10697"/>
<dbReference type="Proteomes" id="UP000199533">
    <property type="component" value="Unassembled WGS sequence"/>
</dbReference>
<keyword evidence="4" id="KW-0813">Transport</keyword>
<proteinExistence type="inferred from homology"/>
<keyword evidence="8 10" id="KW-0472">Membrane</keyword>
<dbReference type="SUPFAM" id="SSF82866">
    <property type="entry name" value="Multidrug efflux transporter AcrB transmembrane domain"/>
    <property type="match status" value="2"/>
</dbReference>
<name>A0A1I4H509_9PROT</name>
<feature type="transmembrane region" description="Helical" evidence="10">
    <location>
        <begin position="482"/>
        <end position="505"/>
    </location>
</feature>
<dbReference type="GO" id="GO:0015562">
    <property type="term" value="F:efflux transmembrane transporter activity"/>
    <property type="evidence" value="ECO:0007669"/>
    <property type="project" value="InterPro"/>
</dbReference>
<dbReference type="InterPro" id="IPR003423">
    <property type="entry name" value="OMP_efflux"/>
</dbReference>
<keyword evidence="6 10" id="KW-0812">Transmembrane</keyword>
<dbReference type="Pfam" id="PF00873">
    <property type="entry name" value="ACR_tran"/>
    <property type="match status" value="1"/>
</dbReference>
<gene>
    <name evidence="11" type="ORF">SAMN05216302_10697</name>
</gene>
<dbReference type="SUPFAM" id="SSF82714">
    <property type="entry name" value="Multidrug efflux transporter AcrB TolC docking domain, DN and DC subdomains"/>
    <property type="match status" value="2"/>
</dbReference>
<reference evidence="12" key="1">
    <citation type="submission" date="2016-10" db="EMBL/GenBank/DDBJ databases">
        <authorList>
            <person name="Varghese N."/>
            <person name="Submissions S."/>
        </authorList>
    </citation>
    <scope>NUCLEOTIDE SEQUENCE [LARGE SCALE GENOMIC DNA]</scope>
    <source>
        <strain evidence="12">Nm69</strain>
    </source>
</reference>
<feature type="transmembrane region" description="Helical" evidence="10">
    <location>
        <begin position="393"/>
        <end position="412"/>
    </location>
</feature>
<keyword evidence="5" id="KW-1003">Cell membrane</keyword>
<evidence type="ECO:0000256" key="8">
    <source>
        <dbReference type="ARBA" id="ARBA00023136"/>
    </source>
</evidence>
<feature type="transmembrane region" description="Helical" evidence="10">
    <location>
        <begin position="990"/>
        <end position="1012"/>
    </location>
</feature>
<feature type="transmembrane region" description="Helical" evidence="10">
    <location>
        <begin position="888"/>
        <end position="907"/>
    </location>
</feature>
<dbReference type="NCBIfam" id="TIGR00914">
    <property type="entry name" value="2A0601"/>
    <property type="match status" value="1"/>
</dbReference>
<dbReference type="GO" id="GO:0042910">
    <property type="term" value="F:xenobiotic transmembrane transporter activity"/>
    <property type="evidence" value="ECO:0007669"/>
    <property type="project" value="TreeGrafter"/>
</dbReference>
<dbReference type="Gene3D" id="3.30.70.1430">
    <property type="entry name" value="Multidrug efflux transporter AcrB pore domain"/>
    <property type="match status" value="2"/>
</dbReference>
<dbReference type="SUPFAM" id="SSF82693">
    <property type="entry name" value="Multidrug efflux transporter AcrB pore domain, PN1, PN2, PC1 and PC2 subdomains"/>
    <property type="match status" value="2"/>
</dbReference>
<evidence type="ECO:0000256" key="4">
    <source>
        <dbReference type="ARBA" id="ARBA00022448"/>
    </source>
</evidence>
<dbReference type="Gene3D" id="3.30.70.1320">
    <property type="entry name" value="Multidrug efflux transporter AcrB pore domain like"/>
    <property type="match status" value="1"/>
</dbReference>
<feature type="transmembrane region" description="Helical" evidence="10">
    <location>
        <begin position="1018"/>
        <end position="1044"/>
    </location>
</feature>
<dbReference type="InterPro" id="IPR004763">
    <property type="entry name" value="CusA-like"/>
</dbReference>
<evidence type="ECO:0000313" key="12">
    <source>
        <dbReference type="Proteomes" id="UP000199533"/>
    </source>
</evidence>
<dbReference type="PANTHER" id="PTHR32063:SF24">
    <property type="entry name" value="CATION EFFLUX SYSTEM (ACRB_ACRD_ACRF FAMILY)"/>
    <property type="match status" value="1"/>
</dbReference>
<dbReference type="InterPro" id="IPR027463">
    <property type="entry name" value="AcrB_DN_DC_subdom"/>
</dbReference>
<dbReference type="Gene3D" id="3.30.2090.10">
    <property type="entry name" value="Multidrug efflux transporter AcrB TolC docking domain, DN and DC subdomains"/>
    <property type="match status" value="2"/>
</dbReference>
<dbReference type="EMBL" id="FOSP01000069">
    <property type="protein sequence ID" value="SFL36743.1"/>
    <property type="molecule type" value="Genomic_DNA"/>
</dbReference>
<sequence>MINSIIYFSIKNKLIVGLLTLALIGAGIYSMFTMNVGSLPDITNNQVQVITVSQNLATEDIEQFVTFPVELATANLPGTVEIRSISRFGLSVVTIIFDDDMGTYLPRQLVQEKLDVVRQQIPEQFGSPYMGPITTGLGEIYQYTIEPRPGYETAYSPTELRTIQDWIVKRQMALVDGVVDINSFGGKIKQYEIAINPETLNANNVSISEVFEALRRNNANTGGAYIEKHNMANFIRGEGLVRSLDDIRNIFIKNVNGIPVLIRDIAEKVHFGHQVRYGAFTQDGREAVGGMILMLRGSNSNAVIGNVQKRIAEVQKSLPEGLEIKPFLDRSALIERTTSTVTQNLTEGALIVIFFLVILMGTIRGGIITASAIPLAMLFAFVMMRIFDISGNLISLGAIDFGIIVNGVVIIVERTIFEIQKQLRAGETVITQDVMDETAYRAGSSMMKTAFFGQLIILIVFIPILALTGIEGKMFHPMAYTLGFAMLGAIILCLTYVPMMSALFLKPAKNKDSWFQKQGKRLEKNADRIINAIYHGYRPLLKSALRHKAIVIIMAVSLSCAAIFIFSNMGGEFIPQLEEGDIAMQALIRPGSSLDEAIDVSNQIENILLEKFPEIKTVLARIGVADIPTDPMPMDIADMFIILEKDMNKWTSAQSKDELIEKIKKSLDRELTGVNLVFSQPVELRFNELLTGVREDVAVKLFGEDLEILTQKVEQMAQIIQTVPGVGDVNPERTSGLPQMTVRYNREKLAQYELNIEKLNEYISSAFAGGVAGIIFEGEKRFEMVIRFDQDYQKSIDDLRNLYVDLPNGNQIPLKELADINYVLGPMQISRENVYRRTYVGINTRGRDVESVVRDIQQRLDAELDLPPGYYLTYGGEYENLQSAKNRLAIIAPIVLFLVFLMLYFALKSVSQSLILFSGIFIATIGGILALWLRDMPFSISAGIGFIVVFGVAVLDGLVLTDRFNTLKAEGITHIRQRILIGTKERLRPILLADFTDIFGFLPMALAVTAGSEVQHPLATVVIGGLFTSALFTLFMLPVLYTIVESRDLNNKNSAESKTVSKQKPKTNKTLILFAMFILLSAAAAAQAQSPSPDNLQTISLEQAKALAVENFPKIQAARLDIENQKALKKTAWNLGNTSIFTGGEEIGNGGGIYTQIGIQQRQIDVFGVAPRLKLQEERTALAENVFNLSVIEVEREVSRAWAMVYTTKNNYQVYQRLDAIFKDIERAARLRLEVGATSKLEYLATSNQGNQVQILKEQAYRDYLSALQRLNLWFVSEIFFNVSDIPVNQLDAPLDTITESLDDHPLLNISKQQISVADAAIKERKAQFMPKFNLMYGKQEITGQPGGFHQFQAGIQIPLFFGPELGGLQSAKLQRSIAAQNLRQTRQELDTTYQSVREQYTKWLNSWRYYQETALPMAREQQEGAVFAYKEGAIDYVTFLQNMREAIRIEIDSWNAFGNYLDSRYQLEYFLKTSYRMINPIKSK</sequence>
<dbReference type="GO" id="GO:0005886">
    <property type="term" value="C:plasma membrane"/>
    <property type="evidence" value="ECO:0007669"/>
    <property type="project" value="UniProtKB-SubCell"/>
</dbReference>
<feature type="coiled-coil region" evidence="9">
    <location>
        <begin position="1369"/>
        <end position="1400"/>
    </location>
</feature>
<feature type="transmembrane region" description="Helical" evidence="10">
    <location>
        <begin position="450"/>
        <end position="470"/>
    </location>
</feature>
<keyword evidence="9" id="KW-0175">Coiled coil</keyword>
<keyword evidence="7 10" id="KW-1133">Transmembrane helix</keyword>
<feature type="transmembrane region" description="Helical" evidence="10">
    <location>
        <begin position="1071"/>
        <end position="1088"/>
    </location>
</feature>
<protein>
    <submittedName>
        <fullName evidence="11">Cobalt-zinc-cadmium resistance protein CzcA</fullName>
    </submittedName>
</protein>
<evidence type="ECO:0000256" key="1">
    <source>
        <dbReference type="ARBA" id="ARBA00004651"/>
    </source>
</evidence>
<feature type="transmembrane region" description="Helical" evidence="10">
    <location>
        <begin position="12"/>
        <end position="32"/>
    </location>
</feature>
<feature type="transmembrane region" description="Helical" evidence="10">
    <location>
        <begin position="939"/>
        <end position="960"/>
    </location>
</feature>
<evidence type="ECO:0000256" key="5">
    <source>
        <dbReference type="ARBA" id="ARBA00022475"/>
    </source>
</evidence>
<feature type="transmembrane region" description="Helical" evidence="10">
    <location>
        <begin position="549"/>
        <end position="567"/>
    </location>
</feature>
<dbReference type="Gene3D" id="3.30.70.1440">
    <property type="entry name" value="Multidrug efflux transporter AcrB pore domain"/>
    <property type="match status" value="1"/>
</dbReference>
<dbReference type="InterPro" id="IPR001036">
    <property type="entry name" value="Acrflvin-R"/>
</dbReference>
<dbReference type="GO" id="GO:0008324">
    <property type="term" value="F:monoatomic cation transmembrane transporter activity"/>
    <property type="evidence" value="ECO:0007669"/>
    <property type="project" value="InterPro"/>
</dbReference>
<dbReference type="PANTHER" id="PTHR32063">
    <property type="match status" value="1"/>
</dbReference>
<evidence type="ECO:0000313" key="11">
    <source>
        <dbReference type="EMBL" id="SFL36743.1"/>
    </source>
</evidence>
<organism evidence="11 12">
    <name type="scientific">Nitrosomonas aestuarii</name>
    <dbReference type="NCBI Taxonomy" id="52441"/>
    <lineage>
        <taxon>Bacteria</taxon>
        <taxon>Pseudomonadati</taxon>
        <taxon>Pseudomonadota</taxon>
        <taxon>Betaproteobacteria</taxon>
        <taxon>Nitrosomonadales</taxon>
        <taxon>Nitrosomonadaceae</taxon>
        <taxon>Nitrosomonas</taxon>
    </lineage>
</organism>
<evidence type="ECO:0000256" key="2">
    <source>
        <dbReference type="ARBA" id="ARBA00007613"/>
    </source>
</evidence>
<accession>A0A1I4H509</accession>
<feature type="transmembrane region" description="Helical" evidence="10">
    <location>
        <begin position="914"/>
        <end position="933"/>
    </location>
</feature>
<dbReference type="PRINTS" id="PR00702">
    <property type="entry name" value="ACRIFLAVINRP"/>
</dbReference>
<comment type="similarity">
    <text evidence="3">Belongs to the resistance-nodulation-cell division (RND) (TC 2.A.6) family.</text>
</comment>
<dbReference type="OrthoDB" id="9176633at2"/>
<dbReference type="Pfam" id="PF02321">
    <property type="entry name" value="OEP"/>
    <property type="match status" value="1"/>
</dbReference>
<evidence type="ECO:0000256" key="6">
    <source>
        <dbReference type="ARBA" id="ARBA00022692"/>
    </source>
</evidence>
<evidence type="ECO:0000256" key="3">
    <source>
        <dbReference type="ARBA" id="ARBA00010942"/>
    </source>
</evidence>
<dbReference type="Gene3D" id="1.20.1600.10">
    <property type="entry name" value="Outer membrane efflux proteins (OEP)"/>
    <property type="match status" value="1"/>
</dbReference>
<evidence type="ECO:0000256" key="9">
    <source>
        <dbReference type="SAM" id="Coils"/>
    </source>
</evidence>